<keyword evidence="2" id="KW-1185">Reference proteome</keyword>
<dbReference type="CDD" id="cd20691">
    <property type="entry name" value="CdiI_EC536-like"/>
    <property type="match status" value="1"/>
</dbReference>
<sequence length="101" mass="11286">MDQFTTEDLRVMLGQRIGVPILLPIAVAVLLDDPLAEGDYFPGDLLHNVLRLDAEDWRGAERHRDRLADVVRTMPLSDDANADLRRAAARFVRGLPARPVS</sequence>
<comment type="caution">
    <text evidence="1">The sequence shown here is derived from an EMBL/GenBank/DDBJ whole genome shotgun (WGS) entry which is preliminary data.</text>
</comment>
<evidence type="ECO:0000313" key="1">
    <source>
        <dbReference type="EMBL" id="GIF54988.1"/>
    </source>
</evidence>
<evidence type="ECO:0000313" key="2">
    <source>
        <dbReference type="Proteomes" id="UP000624325"/>
    </source>
</evidence>
<protein>
    <submittedName>
        <fullName evidence="1">Uncharacterized protein</fullName>
    </submittedName>
</protein>
<dbReference type="InterPro" id="IPR040547">
    <property type="entry name" value="CdiI"/>
</dbReference>
<dbReference type="Proteomes" id="UP000624325">
    <property type="component" value="Unassembled WGS sequence"/>
</dbReference>
<gene>
    <name evidence="1" type="ORF">Air01nite_10830</name>
</gene>
<name>A0ABQ4BWS8_9ACTN</name>
<dbReference type="Pfam" id="PF18616">
    <property type="entry name" value="CdiI_3"/>
    <property type="match status" value="1"/>
</dbReference>
<accession>A0ABQ4BWS8</accession>
<proteinExistence type="predicted"/>
<organism evidence="1 2">
    <name type="scientific">Asanoa iriomotensis</name>
    <dbReference type="NCBI Taxonomy" id="234613"/>
    <lineage>
        <taxon>Bacteria</taxon>
        <taxon>Bacillati</taxon>
        <taxon>Actinomycetota</taxon>
        <taxon>Actinomycetes</taxon>
        <taxon>Micromonosporales</taxon>
        <taxon>Micromonosporaceae</taxon>
        <taxon>Asanoa</taxon>
    </lineage>
</organism>
<dbReference type="EMBL" id="BONC01000005">
    <property type="protein sequence ID" value="GIF54988.1"/>
    <property type="molecule type" value="Genomic_DNA"/>
</dbReference>
<reference evidence="1 2" key="1">
    <citation type="submission" date="2021-01" db="EMBL/GenBank/DDBJ databases">
        <title>Whole genome shotgun sequence of Asanoa iriomotensis NBRC 100142.</title>
        <authorList>
            <person name="Komaki H."/>
            <person name="Tamura T."/>
        </authorList>
    </citation>
    <scope>NUCLEOTIDE SEQUENCE [LARGE SCALE GENOMIC DNA]</scope>
    <source>
        <strain evidence="1 2">NBRC 100142</strain>
    </source>
</reference>